<proteinExistence type="predicted"/>
<dbReference type="CDD" id="cd02440">
    <property type="entry name" value="AdoMet_MTases"/>
    <property type="match status" value="1"/>
</dbReference>
<dbReference type="InterPro" id="IPR013216">
    <property type="entry name" value="Methyltransf_11"/>
</dbReference>
<evidence type="ECO:0000313" key="2">
    <source>
        <dbReference type="EMBL" id="GAA2155748.1"/>
    </source>
</evidence>
<dbReference type="PANTHER" id="PTHR43861:SF1">
    <property type="entry name" value="TRANS-ACONITATE 2-METHYLTRANSFERASE"/>
    <property type="match status" value="1"/>
</dbReference>
<dbReference type="GO" id="GO:0008168">
    <property type="term" value="F:methyltransferase activity"/>
    <property type="evidence" value="ECO:0007669"/>
    <property type="project" value="UniProtKB-KW"/>
</dbReference>
<keyword evidence="3" id="KW-1185">Reference proteome</keyword>
<protein>
    <submittedName>
        <fullName evidence="2">Class I SAM-dependent methyltransferase</fullName>
    </submittedName>
</protein>
<dbReference type="GO" id="GO:0032259">
    <property type="term" value="P:methylation"/>
    <property type="evidence" value="ECO:0007669"/>
    <property type="project" value="UniProtKB-KW"/>
</dbReference>
<evidence type="ECO:0000313" key="3">
    <source>
        <dbReference type="Proteomes" id="UP001501771"/>
    </source>
</evidence>
<comment type="caution">
    <text evidence="2">The sequence shown here is derived from an EMBL/GenBank/DDBJ whole genome shotgun (WGS) entry which is preliminary data.</text>
</comment>
<dbReference type="InterPro" id="IPR029063">
    <property type="entry name" value="SAM-dependent_MTases_sf"/>
</dbReference>
<dbReference type="Gene3D" id="3.40.50.150">
    <property type="entry name" value="Vaccinia Virus protein VP39"/>
    <property type="match status" value="1"/>
</dbReference>
<name>A0ABP5LX53_9ACTN</name>
<evidence type="ECO:0000259" key="1">
    <source>
        <dbReference type="Pfam" id="PF08241"/>
    </source>
</evidence>
<dbReference type="EMBL" id="BAAAQR010000018">
    <property type="protein sequence ID" value="GAA2155748.1"/>
    <property type="molecule type" value="Genomic_DNA"/>
</dbReference>
<accession>A0ABP5LX53</accession>
<organism evidence="2 3">
    <name type="scientific">Nocardioides koreensis</name>
    <dbReference type="NCBI Taxonomy" id="433651"/>
    <lineage>
        <taxon>Bacteria</taxon>
        <taxon>Bacillati</taxon>
        <taxon>Actinomycetota</taxon>
        <taxon>Actinomycetes</taxon>
        <taxon>Propionibacteriales</taxon>
        <taxon>Nocardioidaceae</taxon>
        <taxon>Nocardioides</taxon>
    </lineage>
</organism>
<gene>
    <name evidence="2" type="ORF">GCM10009844_43270</name>
</gene>
<dbReference type="Proteomes" id="UP001501771">
    <property type="component" value="Unassembled WGS sequence"/>
</dbReference>
<keyword evidence="2" id="KW-0489">Methyltransferase</keyword>
<dbReference type="PANTHER" id="PTHR43861">
    <property type="entry name" value="TRANS-ACONITATE 2-METHYLTRANSFERASE-RELATED"/>
    <property type="match status" value="1"/>
</dbReference>
<feature type="domain" description="Methyltransferase type 11" evidence="1">
    <location>
        <begin position="55"/>
        <end position="148"/>
    </location>
</feature>
<dbReference type="SUPFAM" id="SSF53335">
    <property type="entry name" value="S-adenosyl-L-methionine-dependent methyltransferases"/>
    <property type="match status" value="1"/>
</dbReference>
<keyword evidence="2" id="KW-0808">Transferase</keyword>
<dbReference type="Pfam" id="PF08241">
    <property type="entry name" value="Methyltransf_11"/>
    <property type="match status" value="1"/>
</dbReference>
<reference evidence="3" key="1">
    <citation type="journal article" date="2019" name="Int. J. Syst. Evol. Microbiol.">
        <title>The Global Catalogue of Microorganisms (GCM) 10K type strain sequencing project: providing services to taxonomists for standard genome sequencing and annotation.</title>
        <authorList>
            <consortium name="The Broad Institute Genomics Platform"/>
            <consortium name="The Broad Institute Genome Sequencing Center for Infectious Disease"/>
            <person name="Wu L."/>
            <person name="Ma J."/>
        </authorList>
    </citation>
    <scope>NUCLEOTIDE SEQUENCE [LARGE SCALE GENOMIC DNA]</scope>
    <source>
        <strain evidence="3">JCM 16022</strain>
    </source>
</reference>
<sequence length="243" mass="27212">MLNARVRSPEVTHVTDYDTFARAYSAANETSLLNAWYCRPAMVDLAGDVTGREVLDAGCGSGPLCVDLRDRGAIVRGFDLSPAMVDLARERLGEETELLVADLGKPLPYDDQTFDVIVSSLALHYLEDWDAPLTELRRILRPGGRLVISVPHPAAYMFNYQDRDYFARTQYSEEFDFDGQSAVLTYWHRPLHAMTDAFTAAGFRIEVVSEPPWSPETPEDLLPPDLGDRTAFVCFLFFVLVAP</sequence>